<proteinExistence type="predicted"/>
<accession>E7DUQ5</accession>
<dbReference type="AlphaFoldDB" id="E7DUQ5"/>
<dbReference type="RefSeq" id="WP_016062857.1">
    <property type="nucleotide sequence ID" value="NZ_CP040636.1"/>
</dbReference>
<dbReference type="EMBL" id="HQ377374">
    <property type="protein sequence ID" value="ADV02592.1"/>
    <property type="molecule type" value="Genomic_DNA"/>
</dbReference>
<name>E7DUQ5_LIBAS</name>
<protein>
    <submittedName>
        <fullName evidence="1">Uncharacterized protein</fullName>
    </submittedName>
</protein>
<reference evidence="1" key="1">
    <citation type="journal article" date="2011" name="Mol. Plant Microbe Interact.">
        <title>Ca. Liberibacter asiaticus carries an excision plasmid prophage and a chromosomally integrated prophage that becomes lytic in plant infections.</title>
        <authorList>
            <person name="Zhang S."/>
            <person name="Flores-Cruz Z."/>
            <person name="Zhou L."/>
            <person name="Kang B.H."/>
            <person name="Fleites L."/>
            <person name="Gooch M.D."/>
            <person name="Wulff N.A."/>
            <person name="Davis M.J."/>
            <person name="Duan Y."/>
            <person name="Gabriel D.W."/>
        </authorList>
    </citation>
    <scope>NUCLEOTIDE SEQUENCE</scope>
    <source>
        <strain evidence="1">UF506</strain>
    </source>
</reference>
<organism evidence="1">
    <name type="scientific">Liberibacter asiaticus</name>
    <name type="common">Citrus greening disease</name>
    <name type="synonym">Liberobacter asiaticum</name>
    <dbReference type="NCBI Taxonomy" id="34021"/>
    <lineage>
        <taxon>Bacteria</taxon>
        <taxon>Pseudomonadati</taxon>
        <taxon>Pseudomonadota</taxon>
        <taxon>Alphaproteobacteria</taxon>
        <taxon>Hyphomicrobiales</taxon>
        <taxon>Rhizobiaceae</taxon>
        <taxon>Liberibacter</taxon>
    </lineage>
</organism>
<gene>
    <name evidence="1" type="ORF">SC2_gp040</name>
</gene>
<evidence type="ECO:0000313" key="1">
    <source>
        <dbReference type="EMBL" id="ADV02592.1"/>
    </source>
</evidence>
<sequence>MLLRSDSETEKLLQQIKHAMDAGFYRYDPPKKPDYGFWTNITNDVASIPSEFIKGTAEGQVDVITSISTSLGYYTPHNKITSKPWYNVAEDVGVMGGVAHGIGHFLSAFGTGFSLFAINPVTLPASPFIGLATASSASGTRRYKELRDEGVAHETAKIGALITTGTTFAGGSVSGVIGKSLVSKAVTGGATNVAFGLGERQSIGAYLDYKGHKDLAQHYREVDGIHTTTEFIIGAGLGALHGKGGKHPDIKPSDVDIAQVVKRDIDDIYHSAPAIATTSRSAELHAQTLEQAIEKMRRGEEINVDPKSIDLMTKDMITKPEVEFSPELKKQLKQGEDFLAQQEVSKPKALKEQDPLSSQVPEYERRLTDLEQQFAHEPGIKEHITRDIELSKKDVFTVALNCLFGVKG</sequence>